<dbReference type="Proteomes" id="UP000299102">
    <property type="component" value="Unassembled WGS sequence"/>
</dbReference>
<proteinExistence type="predicted"/>
<evidence type="ECO:0000313" key="1">
    <source>
        <dbReference type="EMBL" id="GBP95154.1"/>
    </source>
</evidence>
<gene>
    <name evidence="1" type="ORF">EVAR_70380_1</name>
</gene>
<reference evidence="1 2" key="1">
    <citation type="journal article" date="2019" name="Commun. Biol.">
        <title>The bagworm genome reveals a unique fibroin gene that provides high tensile strength.</title>
        <authorList>
            <person name="Kono N."/>
            <person name="Nakamura H."/>
            <person name="Ohtoshi R."/>
            <person name="Tomita M."/>
            <person name="Numata K."/>
            <person name="Arakawa K."/>
        </authorList>
    </citation>
    <scope>NUCLEOTIDE SEQUENCE [LARGE SCALE GENOMIC DNA]</scope>
</reference>
<keyword evidence="2" id="KW-1185">Reference proteome</keyword>
<feature type="non-terminal residue" evidence="1">
    <location>
        <position position="174"/>
    </location>
</feature>
<accession>A0A4C2A7F4</accession>
<dbReference type="EMBL" id="BGZK01002591">
    <property type="protein sequence ID" value="GBP95154.1"/>
    <property type="molecule type" value="Genomic_DNA"/>
</dbReference>
<organism evidence="1 2">
    <name type="scientific">Eumeta variegata</name>
    <name type="common">Bagworm moth</name>
    <name type="synonym">Eumeta japonica</name>
    <dbReference type="NCBI Taxonomy" id="151549"/>
    <lineage>
        <taxon>Eukaryota</taxon>
        <taxon>Metazoa</taxon>
        <taxon>Ecdysozoa</taxon>
        <taxon>Arthropoda</taxon>
        <taxon>Hexapoda</taxon>
        <taxon>Insecta</taxon>
        <taxon>Pterygota</taxon>
        <taxon>Neoptera</taxon>
        <taxon>Endopterygota</taxon>
        <taxon>Lepidoptera</taxon>
        <taxon>Glossata</taxon>
        <taxon>Ditrysia</taxon>
        <taxon>Tineoidea</taxon>
        <taxon>Psychidae</taxon>
        <taxon>Oiketicinae</taxon>
        <taxon>Eumeta</taxon>
    </lineage>
</organism>
<evidence type="ECO:0000313" key="2">
    <source>
        <dbReference type="Proteomes" id="UP000299102"/>
    </source>
</evidence>
<comment type="caution">
    <text evidence="1">The sequence shown here is derived from an EMBL/GenBank/DDBJ whole genome shotgun (WGS) entry which is preliminary data.</text>
</comment>
<sequence>MVEISTCLIKFVRNLQGAGPIRGRPVSKSQHRGDILQLWPSTQVNRRKTKDKRAEFAWRERGCCKIVVFGYPSNNTVTFESLAFEPSDAHAKSYALDTHRYLIQEGFVHERPSYQLPNSIDIVSEIFSASPVARRARLRPAVNLQNRFSDMEVTWHCDEEKEITIKNLHPKNTY</sequence>
<name>A0A4C2A7F4_EUMVA</name>
<dbReference type="AlphaFoldDB" id="A0A4C2A7F4"/>
<protein>
    <submittedName>
        <fullName evidence="1">Uncharacterized protein</fullName>
    </submittedName>
</protein>